<organism evidence="2 3">
    <name type="scientific">Rubroshorea leprosula</name>
    <dbReference type="NCBI Taxonomy" id="152421"/>
    <lineage>
        <taxon>Eukaryota</taxon>
        <taxon>Viridiplantae</taxon>
        <taxon>Streptophyta</taxon>
        <taxon>Embryophyta</taxon>
        <taxon>Tracheophyta</taxon>
        <taxon>Spermatophyta</taxon>
        <taxon>Magnoliopsida</taxon>
        <taxon>eudicotyledons</taxon>
        <taxon>Gunneridae</taxon>
        <taxon>Pentapetalae</taxon>
        <taxon>rosids</taxon>
        <taxon>malvids</taxon>
        <taxon>Malvales</taxon>
        <taxon>Dipterocarpaceae</taxon>
        <taxon>Rubroshorea</taxon>
    </lineage>
</organism>
<protein>
    <recommendedName>
        <fullName evidence="1">RNase H type-1 domain-containing protein</fullName>
    </recommendedName>
</protein>
<dbReference type="CDD" id="cd06222">
    <property type="entry name" value="RNase_H_like"/>
    <property type="match status" value="1"/>
</dbReference>
<dbReference type="GO" id="GO:0003676">
    <property type="term" value="F:nucleic acid binding"/>
    <property type="evidence" value="ECO:0007669"/>
    <property type="project" value="InterPro"/>
</dbReference>
<dbReference type="Pfam" id="PF13456">
    <property type="entry name" value="RVT_3"/>
    <property type="match status" value="1"/>
</dbReference>
<dbReference type="SUPFAM" id="SSF53098">
    <property type="entry name" value="Ribonuclease H-like"/>
    <property type="match status" value="1"/>
</dbReference>
<proteinExistence type="predicted"/>
<dbReference type="Proteomes" id="UP001054252">
    <property type="component" value="Unassembled WGS sequence"/>
</dbReference>
<dbReference type="InterPro" id="IPR044730">
    <property type="entry name" value="RNase_H-like_dom_plant"/>
</dbReference>
<evidence type="ECO:0000313" key="3">
    <source>
        <dbReference type="Proteomes" id="UP001054252"/>
    </source>
</evidence>
<dbReference type="Gene3D" id="3.30.420.10">
    <property type="entry name" value="Ribonuclease H-like superfamily/Ribonuclease H"/>
    <property type="match status" value="1"/>
</dbReference>
<keyword evidence="3" id="KW-1185">Reference proteome</keyword>
<comment type="caution">
    <text evidence="2">The sequence shown here is derived from an EMBL/GenBank/DDBJ whole genome shotgun (WGS) entry which is preliminary data.</text>
</comment>
<dbReference type="InterPro" id="IPR053151">
    <property type="entry name" value="RNase_H-like"/>
</dbReference>
<reference evidence="2 3" key="1">
    <citation type="journal article" date="2021" name="Commun. Biol.">
        <title>The genome of Shorea leprosula (Dipterocarpaceae) highlights the ecological relevance of drought in aseasonal tropical rainforests.</title>
        <authorList>
            <person name="Ng K.K.S."/>
            <person name="Kobayashi M.J."/>
            <person name="Fawcett J.A."/>
            <person name="Hatakeyama M."/>
            <person name="Paape T."/>
            <person name="Ng C.H."/>
            <person name="Ang C.C."/>
            <person name="Tnah L.H."/>
            <person name="Lee C.T."/>
            <person name="Nishiyama T."/>
            <person name="Sese J."/>
            <person name="O'Brien M.J."/>
            <person name="Copetti D."/>
            <person name="Mohd Noor M.I."/>
            <person name="Ong R.C."/>
            <person name="Putra M."/>
            <person name="Sireger I.Z."/>
            <person name="Indrioko S."/>
            <person name="Kosugi Y."/>
            <person name="Izuno A."/>
            <person name="Isagi Y."/>
            <person name="Lee S.L."/>
            <person name="Shimizu K.K."/>
        </authorList>
    </citation>
    <scope>NUCLEOTIDE SEQUENCE [LARGE SCALE GENOMIC DNA]</scope>
    <source>
        <strain evidence="2">214</strain>
    </source>
</reference>
<dbReference type="InterPro" id="IPR036397">
    <property type="entry name" value="RNaseH_sf"/>
</dbReference>
<dbReference type="EMBL" id="BPVZ01000112">
    <property type="protein sequence ID" value="GKV35598.1"/>
    <property type="molecule type" value="Genomic_DNA"/>
</dbReference>
<accession>A0AAV5LEV2</accession>
<sequence>MVAWDPPPPDWLKLNTDGSAAGNPGTAGFRGLFRDSQGRSIIGFMRNGGHTTALAAELYAIRDGLNIAVSHHFHNVIAETDCQIAYLLFSGAPNMFHPCSTLLWVAGSFYR</sequence>
<feature type="domain" description="RNase H type-1" evidence="1">
    <location>
        <begin position="15"/>
        <end position="103"/>
    </location>
</feature>
<dbReference type="PANTHER" id="PTHR47723">
    <property type="entry name" value="OS05G0353850 PROTEIN"/>
    <property type="match status" value="1"/>
</dbReference>
<evidence type="ECO:0000259" key="1">
    <source>
        <dbReference type="Pfam" id="PF13456"/>
    </source>
</evidence>
<dbReference type="InterPro" id="IPR002156">
    <property type="entry name" value="RNaseH_domain"/>
</dbReference>
<dbReference type="InterPro" id="IPR012337">
    <property type="entry name" value="RNaseH-like_sf"/>
</dbReference>
<dbReference type="GO" id="GO:0004523">
    <property type="term" value="F:RNA-DNA hybrid ribonuclease activity"/>
    <property type="evidence" value="ECO:0007669"/>
    <property type="project" value="InterPro"/>
</dbReference>
<dbReference type="AlphaFoldDB" id="A0AAV5LEV2"/>
<gene>
    <name evidence="2" type="ORF">SLEP1_g43845</name>
</gene>
<dbReference type="PANTHER" id="PTHR47723:SF19">
    <property type="entry name" value="POLYNUCLEOTIDYL TRANSFERASE, RIBONUCLEASE H-LIKE SUPERFAMILY PROTEIN"/>
    <property type="match status" value="1"/>
</dbReference>
<evidence type="ECO:0000313" key="2">
    <source>
        <dbReference type="EMBL" id="GKV35598.1"/>
    </source>
</evidence>
<name>A0AAV5LEV2_9ROSI</name>